<accession>A0A1U9Z9B8</accession>
<geneLocation type="plasmid" evidence="3">
    <name>pmm259</name>
</geneLocation>
<gene>
    <name evidence="2" type="ORF">Mame_04964</name>
</gene>
<dbReference type="OrthoDB" id="6367129at2"/>
<feature type="transmembrane region" description="Helical" evidence="1">
    <location>
        <begin position="21"/>
        <end position="47"/>
    </location>
</feature>
<evidence type="ECO:0000313" key="3">
    <source>
        <dbReference type="Proteomes" id="UP000191135"/>
    </source>
</evidence>
<dbReference type="EMBL" id="CP020332">
    <property type="protein sequence ID" value="AQZ54256.1"/>
    <property type="molecule type" value="Genomic_DNA"/>
</dbReference>
<dbReference type="eggNOG" id="ENOG5032QVP">
    <property type="taxonomic scope" value="Bacteria"/>
</dbReference>
<dbReference type="NCBIfam" id="NF038072">
    <property type="entry name" value="IcmL_DotI_only"/>
    <property type="match status" value="1"/>
</dbReference>
<dbReference type="Pfam" id="PF11393">
    <property type="entry name" value="T4BSS_DotI_IcmL"/>
    <property type="match status" value="1"/>
</dbReference>
<dbReference type="CDD" id="cd16385">
    <property type="entry name" value="IcmL"/>
    <property type="match status" value="1"/>
</dbReference>
<keyword evidence="2" id="KW-0614">Plasmid</keyword>
<dbReference type="Proteomes" id="UP000191135">
    <property type="component" value="Plasmid pMM259"/>
</dbReference>
<keyword evidence="1" id="KW-1133">Transmembrane helix</keyword>
<protein>
    <submittedName>
        <fullName evidence="2">Macrophage killing protein with similarity to conjugation protein</fullName>
    </submittedName>
</protein>
<dbReference type="InterPro" id="IPR021055">
    <property type="entry name" value="T4BSS_IcmL/DotI"/>
</dbReference>
<keyword evidence="3" id="KW-1185">Reference proteome</keyword>
<organism evidence="2 3">
    <name type="scientific">Martelella mediterranea DSM 17316</name>
    <dbReference type="NCBI Taxonomy" id="1122214"/>
    <lineage>
        <taxon>Bacteria</taxon>
        <taxon>Pseudomonadati</taxon>
        <taxon>Pseudomonadota</taxon>
        <taxon>Alphaproteobacteria</taxon>
        <taxon>Hyphomicrobiales</taxon>
        <taxon>Aurantimonadaceae</taxon>
        <taxon>Martelella</taxon>
    </lineage>
</organism>
<reference evidence="2 3" key="1">
    <citation type="submission" date="2017-03" db="EMBL/GenBank/DDBJ databases">
        <title>Foreign affairs: Plasmid Transfer between Roseobacters and Rhizobia.</title>
        <authorList>
            <person name="Bartling P."/>
            <person name="Bunk B."/>
            <person name="Overmann J."/>
            <person name="Brinkmann H."/>
            <person name="Petersen J."/>
        </authorList>
    </citation>
    <scope>NUCLEOTIDE SEQUENCE [LARGE SCALE GENOMIC DNA]</scope>
    <source>
        <strain evidence="2 3">MACL11</strain>
        <plasmid evidence="3">Plasmid pmm259</plasmid>
    </source>
</reference>
<keyword evidence="1" id="KW-0812">Transmembrane</keyword>
<sequence length="213" mass="23379">MSEQSYGALETVMKRTQTYRTAFRVMSVISCALLVTTVVSVGAAAYLATHRPEPRYFATTTNGQILPLVALDKPHLNANEVANFATQAVTAALTYSFTNYRTDLTAVQKYFTQPAGWNSFIDALDKSGQLEMVKERRLNTTAVAQDAVILSQGPNARGVYQWVVQIPLRITYESASEVSGQDLLVTVTINRMETYQTPEAVAINRFIAARGGA</sequence>
<evidence type="ECO:0000313" key="2">
    <source>
        <dbReference type="EMBL" id="AQZ54256.1"/>
    </source>
</evidence>
<name>A0A1U9Z9B8_9HYPH</name>
<keyword evidence="1" id="KW-0472">Membrane</keyword>
<evidence type="ECO:0000256" key="1">
    <source>
        <dbReference type="SAM" id="Phobius"/>
    </source>
</evidence>
<proteinExistence type="predicted"/>
<dbReference type="KEGG" id="mmed:Mame_04964"/>
<dbReference type="RefSeq" id="WP_018067324.1">
    <property type="nucleotide sequence ID" value="NZ_AQWH01000038.1"/>
</dbReference>
<dbReference type="AlphaFoldDB" id="A0A1U9Z9B8"/>